<keyword evidence="7" id="KW-1185">Reference proteome</keyword>
<keyword evidence="5" id="KW-0472">Membrane</keyword>
<evidence type="ECO:0000256" key="4">
    <source>
        <dbReference type="ARBA" id="ARBA00023128"/>
    </source>
</evidence>
<dbReference type="PANTHER" id="PTHR28234:SF1">
    <property type="entry name" value="NUCLEAR CONTROL OF ATPASE PROTEIN 2"/>
    <property type="match status" value="1"/>
</dbReference>
<evidence type="ECO:0000256" key="5">
    <source>
        <dbReference type="ARBA" id="ARBA00023136"/>
    </source>
</evidence>
<dbReference type="OrthoDB" id="413313at2759"/>
<dbReference type="Proteomes" id="UP000027586">
    <property type="component" value="Unassembled WGS sequence"/>
</dbReference>
<dbReference type="AlphaFoldDB" id="A0A068RKL4"/>
<keyword evidence="2" id="KW-0812">Transmembrane</keyword>
<evidence type="ECO:0000313" key="6">
    <source>
        <dbReference type="EMBL" id="CDH49501.1"/>
    </source>
</evidence>
<protein>
    <submittedName>
        <fullName evidence="6">Atp synthase regulation protein nca2</fullName>
    </submittedName>
</protein>
<dbReference type="STRING" id="1263082.A0A068RKL4"/>
<reference evidence="6" key="1">
    <citation type="submission" date="2013-08" db="EMBL/GenBank/DDBJ databases">
        <title>Gene expansion shapes genome architecture in the human pathogen Lichtheimia corymbifera: an evolutionary genomics analysis in the ancient terrestrial Mucorales (Mucoromycotina).</title>
        <authorList>
            <person name="Schwartze V.U."/>
            <person name="Winter S."/>
            <person name="Shelest E."/>
            <person name="Marcet-Houben M."/>
            <person name="Horn F."/>
            <person name="Wehner S."/>
            <person name="Hoffmann K."/>
            <person name="Riege K."/>
            <person name="Sammeth M."/>
            <person name="Nowrousian M."/>
            <person name="Valiante V."/>
            <person name="Linde J."/>
            <person name="Jacobsen I.D."/>
            <person name="Marz M."/>
            <person name="Brakhage A.A."/>
            <person name="Gabaldon T."/>
            <person name="Bocker S."/>
            <person name="Voigt K."/>
        </authorList>
    </citation>
    <scope>NUCLEOTIDE SEQUENCE [LARGE SCALE GENOMIC DNA]</scope>
    <source>
        <strain evidence="6">FSU 9682</strain>
    </source>
</reference>
<dbReference type="Pfam" id="PF08637">
    <property type="entry name" value="NCA2"/>
    <property type="match status" value="1"/>
</dbReference>
<dbReference type="PANTHER" id="PTHR28234">
    <property type="entry name" value="NUCLEAR CONTROL OF ATPASE PROTEIN 2"/>
    <property type="match status" value="1"/>
</dbReference>
<dbReference type="VEuPathDB" id="FungiDB:LCOR_01243.1"/>
<dbReference type="EMBL" id="CBTN010000003">
    <property type="protein sequence ID" value="CDH49501.1"/>
    <property type="molecule type" value="Genomic_DNA"/>
</dbReference>
<keyword evidence="4" id="KW-0496">Mitochondrion</keyword>
<evidence type="ECO:0000256" key="3">
    <source>
        <dbReference type="ARBA" id="ARBA00022989"/>
    </source>
</evidence>
<sequence length="641" mass="73255">MATFVHEHVNQLNNALSTVFQDCAELHQNGNVSMTSEGDQKKVSLLLASQAIDLSRKNALPDLEMIKRYLDQYLKESDMPRESAMEWLFVTKCMVAIYGVLVDTVLNSTLPLSESVQYWNDIYGSSFNEAYYALATAPSRIITLVANTIHAMQETQMGLAPLLRSPEHILTSLFPQRSDMRQDSIAHIKPVKNGRMHRVFDLFSSHRPWIAQLIHQEVGLKKKTLDQLRTQQATRLGLLIKMGPQFQDNDVSHQVRKCVRLMELVVEPFAKGSHVVPEDIHVDVQATIDALNAPIATTDDTTINDPKHVAKQLVALLEHLDVCGTHMHQVYAQYQPPSTLVRYWIPCLVTFVAGQMTIRYVFNRKEAIIAWCQELGTTLKDFAINWIWEPVLRVWDTIRLKDERLGVLSKEGLRSDVDSLERMVLAFARDHYQLSPNDAEQLMTKVRDGDLSVVLKAYEKEIKNPIKNAIAGDLIQTLLIQVQKTKVDVDLAMAALDKLLKSNELNFAFLAVAPSMLLTWASFSWIKSLFQRRTSQVGKAGEPIRETMRRVERLFDLALTEKYGKDQLGCESQGILLCEVHLLRIYAFQLPRRRSIRDHFMEDLRDLEDARLSVAQKLGVITRMHRSWDFLQPRYALQGQK</sequence>
<dbReference type="GO" id="GO:0005741">
    <property type="term" value="C:mitochondrial outer membrane"/>
    <property type="evidence" value="ECO:0007669"/>
    <property type="project" value="TreeGrafter"/>
</dbReference>
<dbReference type="InterPro" id="IPR013946">
    <property type="entry name" value="NCA2-like"/>
</dbReference>
<comment type="subcellular location">
    <subcellularLocation>
        <location evidence="1">Mitochondrion membrane</location>
        <topology evidence="1">Multi-pass membrane protein</topology>
    </subcellularLocation>
</comment>
<evidence type="ECO:0000256" key="1">
    <source>
        <dbReference type="ARBA" id="ARBA00004225"/>
    </source>
</evidence>
<keyword evidence="3" id="KW-1133">Transmembrane helix</keyword>
<gene>
    <name evidence="6" type="ORF">LCOR_01243.1</name>
</gene>
<evidence type="ECO:0000313" key="7">
    <source>
        <dbReference type="Proteomes" id="UP000027586"/>
    </source>
</evidence>
<proteinExistence type="predicted"/>
<comment type="caution">
    <text evidence="6">The sequence shown here is derived from an EMBL/GenBank/DDBJ whole genome shotgun (WGS) entry which is preliminary data.</text>
</comment>
<organism evidence="6 7">
    <name type="scientific">Lichtheimia corymbifera JMRC:FSU:9682</name>
    <dbReference type="NCBI Taxonomy" id="1263082"/>
    <lineage>
        <taxon>Eukaryota</taxon>
        <taxon>Fungi</taxon>
        <taxon>Fungi incertae sedis</taxon>
        <taxon>Mucoromycota</taxon>
        <taxon>Mucoromycotina</taxon>
        <taxon>Mucoromycetes</taxon>
        <taxon>Mucorales</taxon>
        <taxon>Lichtheimiaceae</taxon>
        <taxon>Lichtheimia</taxon>
    </lineage>
</organism>
<name>A0A068RKL4_9FUNG</name>
<accession>A0A068RKL4</accession>
<evidence type="ECO:0000256" key="2">
    <source>
        <dbReference type="ARBA" id="ARBA00022692"/>
    </source>
</evidence>